<sequence>MYSRRDQVQAHSFLVGRLVSAVLRVDPDSLDRPLRRTVVGLFGGTAVAGLVLVVILVVGLLSPGGGDAWREPGALIVAEDTGSRYVMVDGRLRPVLNYASARLLLGAAPKVATVESADLAGMPQGGPVGIMGAPDTLPTAGGAPRAWTVCSMSTPDGPAVALALTADGRQIPTADGALLVRTPNGTTHLVWRDRRMRITAGWVPTALGLDPGTAVRVTESWLNALPAAPDLGSPKVQRGGDGPVIAGRPTTNGLLIQVPEAVVGDRFYLVQPGGLLPVSATVAALLVADPASTEPPRQVTGSALAASTMLPALDWQNALPAEPPAALDLGDGAPCVRWAGEKAEVVVGPKVGGQPDPAVQGAVRDSRTADRVLVAPGAGLLVRTRPAPGVPGAGMYLVTDAGTKFPVASGDAAAALGQPADSAAPVPADLIALLPTGPVLDKIA</sequence>
<evidence type="ECO:0000256" key="10">
    <source>
        <dbReference type="SAM" id="Phobius"/>
    </source>
</evidence>
<comment type="similarity">
    <text evidence="2">Belongs to the EccB family.</text>
</comment>
<dbReference type="Gene3D" id="2.40.50.910">
    <property type="entry name" value="Type VII secretion system EccB, repeat 3 domain"/>
    <property type="match status" value="1"/>
</dbReference>
<evidence type="ECO:0000313" key="11">
    <source>
        <dbReference type="EMBL" id="SEQ96123.1"/>
    </source>
</evidence>
<proteinExistence type="inferred from homology"/>
<dbReference type="NCBIfam" id="TIGR03919">
    <property type="entry name" value="T7SS_EccB"/>
    <property type="match status" value="1"/>
</dbReference>
<organism evidence="11 12">
    <name type="scientific">Actinokineospora terrae</name>
    <dbReference type="NCBI Taxonomy" id="155974"/>
    <lineage>
        <taxon>Bacteria</taxon>
        <taxon>Bacillati</taxon>
        <taxon>Actinomycetota</taxon>
        <taxon>Actinomycetes</taxon>
        <taxon>Pseudonocardiales</taxon>
        <taxon>Pseudonocardiaceae</taxon>
        <taxon>Actinokineospora</taxon>
    </lineage>
</organism>
<keyword evidence="6" id="KW-0378">Hydrolase</keyword>
<name>A0A1H9KB53_9PSEU</name>
<dbReference type="PANTHER" id="PTHR40765">
    <property type="entry name" value="ESX-2 SECRETION SYSTEM ATPASE ECCB2"/>
    <property type="match status" value="1"/>
</dbReference>
<dbReference type="InterPro" id="IPR044857">
    <property type="entry name" value="T7SS_EccB_R1"/>
</dbReference>
<dbReference type="Pfam" id="PF05108">
    <property type="entry name" value="T7SS_ESX1_EccB"/>
    <property type="match status" value="1"/>
</dbReference>
<evidence type="ECO:0000256" key="9">
    <source>
        <dbReference type="ARBA" id="ARBA00023136"/>
    </source>
</evidence>
<protein>
    <submittedName>
        <fullName evidence="11">Type VII secretion protein EccB</fullName>
    </submittedName>
</protein>
<keyword evidence="7" id="KW-0067">ATP-binding</keyword>
<feature type="transmembrane region" description="Helical" evidence="10">
    <location>
        <begin position="38"/>
        <end position="61"/>
    </location>
</feature>
<dbReference type="GO" id="GO:0005886">
    <property type="term" value="C:plasma membrane"/>
    <property type="evidence" value="ECO:0007669"/>
    <property type="project" value="UniProtKB-SubCell"/>
</dbReference>
<dbReference type="Gene3D" id="3.30.2390.20">
    <property type="entry name" value="Type VII secretion system EccB, repeat 1 domain"/>
    <property type="match status" value="1"/>
</dbReference>
<dbReference type="STRING" id="155974.SAMN04487818_10192"/>
<dbReference type="InterPro" id="IPR007795">
    <property type="entry name" value="T7SS_EccB"/>
</dbReference>
<reference evidence="12" key="1">
    <citation type="submission" date="2016-10" db="EMBL/GenBank/DDBJ databases">
        <authorList>
            <person name="Varghese N."/>
            <person name="Submissions S."/>
        </authorList>
    </citation>
    <scope>NUCLEOTIDE SEQUENCE [LARGE SCALE GENOMIC DNA]</scope>
    <source>
        <strain evidence="12">DSM 44260</strain>
    </source>
</reference>
<dbReference type="PANTHER" id="PTHR40765:SF2">
    <property type="entry name" value="ESX-2 SECRETION SYSTEM ATPASE ECCB2"/>
    <property type="match status" value="1"/>
</dbReference>
<evidence type="ECO:0000256" key="8">
    <source>
        <dbReference type="ARBA" id="ARBA00022989"/>
    </source>
</evidence>
<evidence type="ECO:0000313" key="12">
    <source>
        <dbReference type="Proteomes" id="UP000199051"/>
    </source>
</evidence>
<keyword evidence="5" id="KW-0547">Nucleotide-binding</keyword>
<dbReference type="RefSeq" id="WP_092774385.1">
    <property type="nucleotide sequence ID" value="NZ_FOGI01000001.1"/>
</dbReference>
<evidence type="ECO:0000256" key="4">
    <source>
        <dbReference type="ARBA" id="ARBA00022692"/>
    </source>
</evidence>
<dbReference type="GO" id="GO:0005576">
    <property type="term" value="C:extracellular region"/>
    <property type="evidence" value="ECO:0007669"/>
    <property type="project" value="TreeGrafter"/>
</dbReference>
<dbReference type="InterPro" id="IPR042485">
    <property type="entry name" value="T7SS_EccB_R3"/>
</dbReference>
<dbReference type="GO" id="GO:0016787">
    <property type="term" value="F:hydrolase activity"/>
    <property type="evidence" value="ECO:0007669"/>
    <property type="project" value="UniProtKB-KW"/>
</dbReference>
<accession>A0A1H9KB53</accession>
<keyword evidence="8 10" id="KW-1133">Transmembrane helix</keyword>
<dbReference type="EMBL" id="FOGI01000001">
    <property type="protein sequence ID" value="SEQ96123.1"/>
    <property type="molecule type" value="Genomic_DNA"/>
</dbReference>
<dbReference type="AlphaFoldDB" id="A0A1H9KB53"/>
<keyword evidence="4 10" id="KW-0812">Transmembrane</keyword>
<evidence type="ECO:0000256" key="3">
    <source>
        <dbReference type="ARBA" id="ARBA00022475"/>
    </source>
</evidence>
<keyword evidence="9 10" id="KW-0472">Membrane</keyword>
<keyword evidence="3" id="KW-1003">Cell membrane</keyword>
<dbReference type="GO" id="GO:0005524">
    <property type="term" value="F:ATP binding"/>
    <property type="evidence" value="ECO:0007669"/>
    <property type="project" value="UniProtKB-KW"/>
</dbReference>
<evidence type="ECO:0000256" key="7">
    <source>
        <dbReference type="ARBA" id="ARBA00022840"/>
    </source>
</evidence>
<dbReference type="Proteomes" id="UP000199051">
    <property type="component" value="Unassembled WGS sequence"/>
</dbReference>
<evidence type="ECO:0000256" key="2">
    <source>
        <dbReference type="ARBA" id="ARBA00008149"/>
    </source>
</evidence>
<evidence type="ECO:0000256" key="1">
    <source>
        <dbReference type="ARBA" id="ARBA00004162"/>
    </source>
</evidence>
<evidence type="ECO:0000256" key="5">
    <source>
        <dbReference type="ARBA" id="ARBA00022741"/>
    </source>
</evidence>
<comment type="subcellular location">
    <subcellularLocation>
        <location evidence="1">Cell membrane</location>
        <topology evidence="1">Single-pass membrane protein</topology>
    </subcellularLocation>
</comment>
<gene>
    <name evidence="11" type="ORF">SAMN04487818_10192</name>
</gene>
<evidence type="ECO:0000256" key="6">
    <source>
        <dbReference type="ARBA" id="ARBA00022801"/>
    </source>
</evidence>
<keyword evidence="12" id="KW-1185">Reference proteome</keyword>